<dbReference type="InParanoid" id="A0A165EX03"/>
<keyword evidence="2" id="KW-1185">Reference proteome</keyword>
<accession>A0A165EX03</accession>
<dbReference type="AlphaFoldDB" id="A0A165EX03"/>
<dbReference type="Proteomes" id="UP000076842">
    <property type="component" value="Unassembled WGS sequence"/>
</dbReference>
<evidence type="ECO:0000313" key="2">
    <source>
        <dbReference type="Proteomes" id="UP000076842"/>
    </source>
</evidence>
<reference evidence="1 2" key="1">
    <citation type="journal article" date="2016" name="Mol. Biol. Evol.">
        <title>Comparative Genomics of Early-Diverging Mushroom-Forming Fungi Provides Insights into the Origins of Lignocellulose Decay Capabilities.</title>
        <authorList>
            <person name="Nagy L.G."/>
            <person name="Riley R."/>
            <person name="Tritt A."/>
            <person name="Adam C."/>
            <person name="Daum C."/>
            <person name="Floudas D."/>
            <person name="Sun H."/>
            <person name="Yadav J.S."/>
            <person name="Pangilinan J."/>
            <person name="Larsson K.H."/>
            <person name="Matsuura K."/>
            <person name="Barry K."/>
            <person name="Labutti K."/>
            <person name="Kuo R."/>
            <person name="Ohm R.A."/>
            <person name="Bhattacharya S.S."/>
            <person name="Shirouzu T."/>
            <person name="Yoshinaga Y."/>
            <person name="Martin F.M."/>
            <person name="Grigoriev I.V."/>
            <person name="Hibbett D.S."/>
        </authorList>
    </citation>
    <scope>NUCLEOTIDE SEQUENCE [LARGE SCALE GENOMIC DNA]</scope>
    <source>
        <strain evidence="1 2">HHB12733</strain>
    </source>
</reference>
<proteinExistence type="predicted"/>
<evidence type="ECO:0000313" key="1">
    <source>
        <dbReference type="EMBL" id="KZT55698.1"/>
    </source>
</evidence>
<organism evidence="1 2">
    <name type="scientific">Calocera cornea HHB12733</name>
    <dbReference type="NCBI Taxonomy" id="1353952"/>
    <lineage>
        <taxon>Eukaryota</taxon>
        <taxon>Fungi</taxon>
        <taxon>Dikarya</taxon>
        <taxon>Basidiomycota</taxon>
        <taxon>Agaricomycotina</taxon>
        <taxon>Dacrymycetes</taxon>
        <taxon>Dacrymycetales</taxon>
        <taxon>Dacrymycetaceae</taxon>
        <taxon>Calocera</taxon>
    </lineage>
</organism>
<dbReference type="EMBL" id="KV423990">
    <property type="protein sequence ID" value="KZT55698.1"/>
    <property type="molecule type" value="Genomic_DNA"/>
</dbReference>
<gene>
    <name evidence="1" type="ORF">CALCODRAFT_342587</name>
</gene>
<name>A0A165EX03_9BASI</name>
<protein>
    <submittedName>
        <fullName evidence="1">Uncharacterized protein</fullName>
    </submittedName>
</protein>
<sequence length="73" mass="8113">MRDQRAFDPRRGLNGGLLVLPSFLTGQGRPSYLRPHPLGSETLLPRKFQHLLTVPALHHPHPSGVPCSQSKIQ</sequence>